<keyword evidence="1 2" id="KW-0807">Transducer</keyword>
<dbReference type="Gene3D" id="1.10.287.950">
    <property type="entry name" value="Methyl-accepting chemotaxis protein"/>
    <property type="match status" value="1"/>
</dbReference>
<dbReference type="OrthoDB" id="9816383at2"/>
<keyword evidence="3" id="KW-0175">Coiled coil</keyword>
<dbReference type="AlphaFoldDB" id="A0A1G7MBL4"/>
<dbReference type="SUPFAM" id="SSF58104">
    <property type="entry name" value="Methyl-accepting chemotaxis protein (MCP) signaling domain"/>
    <property type="match status" value="1"/>
</dbReference>
<organism evidence="6 7">
    <name type="scientific">Desulfovibrio legallii</name>
    <dbReference type="NCBI Taxonomy" id="571438"/>
    <lineage>
        <taxon>Bacteria</taxon>
        <taxon>Pseudomonadati</taxon>
        <taxon>Thermodesulfobacteriota</taxon>
        <taxon>Desulfovibrionia</taxon>
        <taxon>Desulfovibrionales</taxon>
        <taxon>Desulfovibrionaceae</taxon>
        <taxon>Desulfovibrio</taxon>
    </lineage>
</organism>
<evidence type="ECO:0000313" key="6">
    <source>
        <dbReference type="EMBL" id="SDF58994.1"/>
    </source>
</evidence>
<dbReference type="PROSITE" id="PS50111">
    <property type="entry name" value="CHEMOTAXIS_TRANSDUC_2"/>
    <property type="match status" value="1"/>
</dbReference>
<dbReference type="Gene3D" id="3.30.450.20">
    <property type="entry name" value="PAS domain"/>
    <property type="match status" value="1"/>
</dbReference>
<dbReference type="InterPro" id="IPR004089">
    <property type="entry name" value="MCPsignal_dom"/>
</dbReference>
<dbReference type="CDD" id="cd11386">
    <property type="entry name" value="MCP_signal"/>
    <property type="match status" value="1"/>
</dbReference>
<dbReference type="Pfam" id="PF00015">
    <property type="entry name" value="MCPsignal"/>
    <property type="match status" value="1"/>
</dbReference>
<dbReference type="GO" id="GO:0007165">
    <property type="term" value="P:signal transduction"/>
    <property type="evidence" value="ECO:0007669"/>
    <property type="project" value="UniProtKB-KW"/>
</dbReference>
<dbReference type="SUPFAM" id="SSF55785">
    <property type="entry name" value="PYP-like sensor domain (PAS domain)"/>
    <property type="match status" value="1"/>
</dbReference>
<evidence type="ECO:0000259" key="4">
    <source>
        <dbReference type="PROSITE" id="PS50111"/>
    </source>
</evidence>
<dbReference type="PANTHER" id="PTHR32089:SF112">
    <property type="entry name" value="LYSOZYME-LIKE PROTEIN-RELATED"/>
    <property type="match status" value="1"/>
</dbReference>
<reference evidence="7" key="1">
    <citation type="submission" date="2016-10" db="EMBL/GenBank/DDBJ databases">
        <authorList>
            <person name="Varghese N."/>
            <person name="Submissions S."/>
        </authorList>
    </citation>
    <scope>NUCLEOTIDE SEQUENCE [LARGE SCALE GENOMIC DNA]</scope>
    <source>
        <strain evidence="7">KHC7</strain>
    </source>
</reference>
<proteinExistence type="predicted"/>
<gene>
    <name evidence="6" type="ORF">SAMN05192586_10869</name>
</gene>
<dbReference type="PANTHER" id="PTHR32089">
    <property type="entry name" value="METHYL-ACCEPTING CHEMOTAXIS PROTEIN MCPB"/>
    <property type="match status" value="1"/>
</dbReference>
<name>A0A1G7MBL4_9BACT</name>
<feature type="domain" description="PAC" evidence="5">
    <location>
        <begin position="173"/>
        <end position="225"/>
    </location>
</feature>
<dbReference type="SMART" id="SM00283">
    <property type="entry name" value="MA"/>
    <property type="match status" value="1"/>
</dbReference>
<feature type="coiled-coil region" evidence="3">
    <location>
        <begin position="216"/>
        <end position="282"/>
    </location>
</feature>
<dbReference type="STRING" id="571438.SAMN05192586_10869"/>
<feature type="domain" description="Methyl-accepting transducer" evidence="4">
    <location>
        <begin position="240"/>
        <end position="476"/>
    </location>
</feature>
<dbReference type="PROSITE" id="PS50113">
    <property type="entry name" value="PAC"/>
    <property type="match status" value="1"/>
</dbReference>
<sequence length="512" mass="53333">MLSSQKTFLLGGAGLLSGAGLAALAGELGAAPALAGAAGAALAAICLLAGLRILAGADLRCVLEALAAVRQGAPLPETPGAPPPLRAALEDLGDDLRRVTGQLHGILAGIPMPYLLVDAEERALSTNQDCLNMLEIDNSIDACLGKTLAELFYNDPGRETAVGKSIRNGQYFRNLEVTIGGHKGSRVNVLANVFPIYDQGGLCLGGMCLYVDMTALKNAQQQITDKNQRMAEVAAALEETMETLNAIAVSLSRGIRQSDENAAQAARRLAEAATAMDQMNATVQEVAHNADVAAEASAETREKAQGGAAVVRNALDSIKAVHDLSLALRDDMAQLDGHAKAISDIMNVISDIADQTNLLALNAAIEAARAGEAGRGFAVVADEVRKLAEKTMASTNDVAKAITAIQDSTSKSMLSTENAVSQVERATDFAGQSGSALQDIVGTVENTGEQVKAIAAASEQQSTASEEINRTIAHVNAVVGDTAKSMTNARHETNKLLEIINSLEHLTDQLQE</sequence>
<dbReference type="EMBL" id="FNBX01000008">
    <property type="protein sequence ID" value="SDF58994.1"/>
    <property type="molecule type" value="Genomic_DNA"/>
</dbReference>
<evidence type="ECO:0000256" key="2">
    <source>
        <dbReference type="PROSITE-ProRule" id="PRU00284"/>
    </source>
</evidence>
<evidence type="ECO:0000256" key="3">
    <source>
        <dbReference type="SAM" id="Coils"/>
    </source>
</evidence>
<evidence type="ECO:0000259" key="5">
    <source>
        <dbReference type="PROSITE" id="PS50113"/>
    </source>
</evidence>
<dbReference type="InterPro" id="IPR035965">
    <property type="entry name" value="PAS-like_dom_sf"/>
</dbReference>
<dbReference type="GO" id="GO:0016020">
    <property type="term" value="C:membrane"/>
    <property type="evidence" value="ECO:0007669"/>
    <property type="project" value="InterPro"/>
</dbReference>
<protein>
    <submittedName>
        <fullName evidence="6">Methyl-accepting chemotaxis sensory transducer with Pas/Pac sensor</fullName>
    </submittedName>
</protein>
<dbReference type="RefSeq" id="WP_092153523.1">
    <property type="nucleotide sequence ID" value="NZ_FNBX01000008.1"/>
</dbReference>
<dbReference type="Proteomes" id="UP000199355">
    <property type="component" value="Unassembled WGS sequence"/>
</dbReference>
<evidence type="ECO:0000313" key="7">
    <source>
        <dbReference type="Proteomes" id="UP000199355"/>
    </source>
</evidence>
<keyword evidence="7" id="KW-1185">Reference proteome</keyword>
<accession>A0A1G7MBL4</accession>
<evidence type="ECO:0000256" key="1">
    <source>
        <dbReference type="ARBA" id="ARBA00023224"/>
    </source>
</evidence>
<dbReference type="InterPro" id="IPR000700">
    <property type="entry name" value="PAS-assoc_C"/>
</dbReference>